<gene>
    <name evidence="2" type="ORF">RM538_11015</name>
</gene>
<dbReference type="Pfam" id="PF13715">
    <property type="entry name" value="CarbopepD_reg_2"/>
    <property type="match status" value="1"/>
</dbReference>
<name>A0ABU2YEC4_9FLAO</name>
<dbReference type="RefSeq" id="WP_311333490.1">
    <property type="nucleotide sequence ID" value="NZ_JAVRHZ010000007.1"/>
</dbReference>
<comment type="caution">
    <text evidence="2">The sequence shown here is derived from an EMBL/GenBank/DDBJ whole genome shotgun (WGS) entry which is preliminary data.</text>
</comment>
<reference evidence="2 3" key="1">
    <citation type="submission" date="2023-09" db="EMBL/GenBank/DDBJ databases">
        <authorList>
            <person name="Rey-Velasco X."/>
        </authorList>
    </citation>
    <scope>NUCLEOTIDE SEQUENCE [LARGE SCALE GENOMIC DNA]</scope>
    <source>
        <strain evidence="2 3">W242</strain>
    </source>
</reference>
<evidence type="ECO:0000313" key="2">
    <source>
        <dbReference type="EMBL" id="MDT0556539.1"/>
    </source>
</evidence>
<keyword evidence="3" id="KW-1185">Reference proteome</keyword>
<feature type="signal peptide" evidence="1">
    <location>
        <begin position="1"/>
        <end position="18"/>
    </location>
</feature>
<dbReference type="EMBL" id="JAVRHZ010000007">
    <property type="protein sequence ID" value="MDT0556539.1"/>
    <property type="molecule type" value="Genomic_DNA"/>
</dbReference>
<keyword evidence="1" id="KW-0732">Signal</keyword>
<organism evidence="2 3">
    <name type="scientific">Patiriisocius hiemis</name>
    <dbReference type="NCBI Taxonomy" id="3075604"/>
    <lineage>
        <taxon>Bacteria</taxon>
        <taxon>Pseudomonadati</taxon>
        <taxon>Bacteroidota</taxon>
        <taxon>Flavobacteriia</taxon>
        <taxon>Flavobacteriales</taxon>
        <taxon>Flavobacteriaceae</taxon>
        <taxon>Patiriisocius</taxon>
    </lineage>
</organism>
<evidence type="ECO:0000256" key="1">
    <source>
        <dbReference type="SAM" id="SignalP"/>
    </source>
</evidence>
<accession>A0ABU2YEC4</accession>
<dbReference type="Proteomes" id="UP001254488">
    <property type="component" value="Unassembled WGS sequence"/>
</dbReference>
<feature type="chain" id="PRO_5046825446" evidence="1">
    <location>
        <begin position="19"/>
        <end position="264"/>
    </location>
</feature>
<dbReference type="InterPro" id="IPR008969">
    <property type="entry name" value="CarboxyPept-like_regulatory"/>
</dbReference>
<proteinExistence type="predicted"/>
<protein>
    <submittedName>
        <fullName evidence="2">Carboxypeptidase-like regulatory domain-containing protein</fullName>
    </submittedName>
</protein>
<sequence length="264" mass="29638">MYRFILLLTLISSFSTTAQDLDRLFVDGKITAPVGDDVEGVNIYNISTQKGTVTDKDGKFKLLVGENDRVQVTALQFQSFTVIIDKGVVDSMQMTIYLNPSVNVLEEVIVRPYDLSGNINVDVGRIKTVNLDEDLNLSYEDVEFNSGFLDDSQTAIRGNKAIEAYYNGQNPYGGNIIGLVGLLFKSNKTKVSRKKQKLAVSTALRQRFSNAYITETFNIPQGKENDFLYFVEDNGVTPLMLKAENEVLLLEYMFKTAEAYRSKK</sequence>
<dbReference type="SUPFAM" id="SSF49464">
    <property type="entry name" value="Carboxypeptidase regulatory domain-like"/>
    <property type="match status" value="1"/>
</dbReference>
<evidence type="ECO:0000313" key="3">
    <source>
        <dbReference type="Proteomes" id="UP001254488"/>
    </source>
</evidence>